<dbReference type="GO" id="GO:0016887">
    <property type="term" value="F:ATP hydrolysis activity"/>
    <property type="evidence" value="ECO:0007669"/>
    <property type="project" value="InterPro"/>
</dbReference>
<evidence type="ECO:0000259" key="2">
    <source>
        <dbReference type="Pfam" id="PF00437"/>
    </source>
</evidence>
<organism evidence="3 4">
    <name type="scientific">Defluviicoccus vanus</name>
    <dbReference type="NCBI Taxonomy" id="111831"/>
    <lineage>
        <taxon>Bacteria</taxon>
        <taxon>Pseudomonadati</taxon>
        <taxon>Pseudomonadota</taxon>
        <taxon>Alphaproteobacteria</taxon>
        <taxon>Rhodospirillales</taxon>
        <taxon>Rhodospirillaceae</taxon>
        <taxon>Defluviicoccus</taxon>
    </lineage>
</organism>
<gene>
    <name evidence="3" type="primary">tadA</name>
    <name evidence="3" type="ORF">HQ394_19165</name>
</gene>
<feature type="domain" description="Bacterial type II secretion system protein E" evidence="2">
    <location>
        <begin position="144"/>
        <end position="292"/>
    </location>
</feature>
<evidence type="ECO:0000256" key="1">
    <source>
        <dbReference type="ARBA" id="ARBA00006611"/>
    </source>
</evidence>
<keyword evidence="4" id="KW-1185">Reference proteome</keyword>
<dbReference type="PANTHER" id="PTHR30486">
    <property type="entry name" value="TWITCHING MOTILITY PROTEIN PILT"/>
    <property type="match status" value="1"/>
</dbReference>
<keyword evidence="3" id="KW-0614">Plasmid</keyword>
<dbReference type="Gene3D" id="3.40.50.300">
    <property type="entry name" value="P-loop containing nucleotide triphosphate hydrolases"/>
    <property type="match status" value="1"/>
</dbReference>
<dbReference type="CDD" id="cd01130">
    <property type="entry name" value="VirB11-like_ATPase"/>
    <property type="match status" value="1"/>
</dbReference>
<dbReference type="InterPro" id="IPR027417">
    <property type="entry name" value="P-loop_NTPase"/>
</dbReference>
<dbReference type="Proteomes" id="UP000516369">
    <property type="component" value="Plasmid unnamed"/>
</dbReference>
<protein>
    <submittedName>
        <fullName evidence="3">Flp pilus assembly complex ATPase component TadA</fullName>
    </submittedName>
</protein>
<dbReference type="Gene3D" id="3.30.450.90">
    <property type="match status" value="1"/>
</dbReference>
<dbReference type="SUPFAM" id="SSF52540">
    <property type="entry name" value="P-loop containing nucleoside triphosphate hydrolases"/>
    <property type="match status" value="1"/>
</dbReference>
<evidence type="ECO:0000313" key="3">
    <source>
        <dbReference type="EMBL" id="QNT71460.1"/>
    </source>
</evidence>
<dbReference type="AlphaFoldDB" id="A0A7H1N6X4"/>
<accession>A0A7H1N6X4</accession>
<dbReference type="Pfam" id="PF00437">
    <property type="entry name" value="T2SSE"/>
    <property type="match status" value="1"/>
</dbReference>
<evidence type="ECO:0000313" key="4">
    <source>
        <dbReference type="Proteomes" id="UP000516369"/>
    </source>
</evidence>
<dbReference type="InterPro" id="IPR001482">
    <property type="entry name" value="T2SS/T4SS_dom"/>
</dbReference>
<proteinExistence type="inferred from homology"/>
<sequence length="334" mass="35538">MSIVELRLEDGLRHALGADVARLLDEPAVTDLLLNADGRLWVDRTGRGREDTGCTMTAADADAALRLIAHHCGVPLTRTAPVLSATLPRTGERIAATIAPITTRPTFAIRKPPAATFELTAFAPKAAATGTSANRCRHAAESGMFEALRAAVEAHRNILIAGSTGSGKTSLLSALLALPSVQRDRCLVLEDTQEIRIEAPDHVRMLTSADVGMRGLVQLSLRYRPDRIVLGEVRSGDAAMELIHAMNTGHSGSFCTVHANSAPDALGRVEDLCAEVCPQPPCRSIATAIGCIVFVQRTAGGREITEVVLVDGWQNGKYVTTAKGERLGALRICE</sequence>
<dbReference type="EMBL" id="CP053924">
    <property type="protein sequence ID" value="QNT71460.1"/>
    <property type="molecule type" value="Genomic_DNA"/>
</dbReference>
<comment type="similarity">
    <text evidence="1">Belongs to the GSP E family.</text>
</comment>
<reference evidence="3 4" key="1">
    <citation type="submission" date="2020-05" db="EMBL/GenBank/DDBJ databases">
        <title>Complete closed genome sequence of Defluviicoccus vanus.</title>
        <authorList>
            <person name="Bessarab I."/>
            <person name="Arumugam K."/>
            <person name="Maszenan A.M."/>
            <person name="Seviour R.J."/>
            <person name="Williams R.B."/>
        </authorList>
    </citation>
    <scope>NUCLEOTIDE SEQUENCE [LARGE SCALE GENOMIC DNA]</scope>
    <source>
        <strain evidence="3 4">Ben 114</strain>
        <plasmid evidence="3 4">unnamed</plasmid>
    </source>
</reference>
<name>A0A7H1N6X4_9PROT</name>
<dbReference type="PANTHER" id="PTHR30486:SF6">
    <property type="entry name" value="TYPE IV PILUS RETRACTATION ATPASE PILT"/>
    <property type="match status" value="1"/>
</dbReference>
<dbReference type="RefSeq" id="WP_190263476.1">
    <property type="nucleotide sequence ID" value="NZ_CP053924.1"/>
</dbReference>
<geneLocation type="plasmid" evidence="3 4">
    <name>unnamed</name>
</geneLocation>
<dbReference type="InterPro" id="IPR050921">
    <property type="entry name" value="T4SS_GSP_E_ATPase"/>
</dbReference>
<dbReference type="KEGG" id="dvn:HQ394_19165"/>